<evidence type="ECO:0000313" key="3">
    <source>
        <dbReference type="Proteomes" id="UP000252585"/>
    </source>
</evidence>
<name>A0A368YDM3_9BACI</name>
<dbReference type="RefSeq" id="WP_245937355.1">
    <property type="nucleotide sequence ID" value="NZ_QPJJ01000001.1"/>
</dbReference>
<keyword evidence="1" id="KW-0472">Membrane</keyword>
<evidence type="ECO:0000256" key="1">
    <source>
        <dbReference type="SAM" id="Phobius"/>
    </source>
</evidence>
<keyword evidence="1" id="KW-0812">Transmembrane</keyword>
<feature type="transmembrane region" description="Helical" evidence="1">
    <location>
        <begin position="7"/>
        <end position="36"/>
    </location>
</feature>
<feature type="transmembrane region" description="Helical" evidence="1">
    <location>
        <begin position="51"/>
        <end position="84"/>
    </location>
</feature>
<dbReference type="Proteomes" id="UP000252585">
    <property type="component" value="Unassembled WGS sequence"/>
</dbReference>
<protein>
    <submittedName>
        <fullName evidence="2">Lia operon protein LiaI</fullName>
    </submittedName>
</protein>
<dbReference type="EMBL" id="QPJJ01000001">
    <property type="protein sequence ID" value="RCW77528.1"/>
    <property type="molecule type" value="Genomic_DNA"/>
</dbReference>
<proteinExistence type="predicted"/>
<keyword evidence="3" id="KW-1185">Reference proteome</keyword>
<dbReference type="AlphaFoldDB" id="A0A368YDM3"/>
<reference evidence="2 3" key="1">
    <citation type="submission" date="2018-07" db="EMBL/GenBank/DDBJ databases">
        <title>Genomic Encyclopedia of Type Strains, Phase IV (KMG-IV): sequencing the most valuable type-strain genomes for metagenomic binning, comparative biology and taxonomic classification.</title>
        <authorList>
            <person name="Goeker M."/>
        </authorList>
    </citation>
    <scope>NUCLEOTIDE SEQUENCE [LARGE SCALE GENOMIC DNA]</scope>
    <source>
        <strain evidence="2 3">DSM 27696</strain>
    </source>
</reference>
<accession>A0A368YDM3</accession>
<keyword evidence="1" id="KW-1133">Transmembrane helix</keyword>
<organism evidence="2 3">
    <name type="scientific">Saliterribacillus persicus</name>
    <dbReference type="NCBI Taxonomy" id="930114"/>
    <lineage>
        <taxon>Bacteria</taxon>
        <taxon>Bacillati</taxon>
        <taxon>Bacillota</taxon>
        <taxon>Bacilli</taxon>
        <taxon>Bacillales</taxon>
        <taxon>Bacillaceae</taxon>
        <taxon>Saliterribacillus</taxon>
    </lineage>
</organism>
<sequence length="106" mass="11893">MKTFLLISLAIIASIVLLSNLGPMIMLLISVAVAYYALRKFVVAETVGKKVLWGIIILIGVSISLSNIPALIGVAAIFVLYYTYKKWKEEKENKSIQDDYLNWENI</sequence>
<evidence type="ECO:0000313" key="2">
    <source>
        <dbReference type="EMBL" id="RCW77528.1"/>
    </source>
</evidence>
<comment type="caution">
    <text evidence="2">The sequence shown here is derived from an EMBL/GenBank/DDBJ whole genome shotgun (WGS) entry which is preliminary data.</text>
</comment>
<gene>
    <name evidence="2" type="ORF">DFR57_101404</name>
</gene>